<name>A0ACC0E8P6_9BASI</name>
<comment type="caution">
    <text evidence="1">The sequence shown here is derived from an EMBL/GenBank/DDBJ whole genome shotgun (WGS) entry which is preliminary data.</text>
</comment>
<reference evidence="2" key="1">
    <citation type="journal article" date="2018" name="BMC Genomics">
        <title>Genomic insights into host adaptation between the wheat stripe rust pathogen (Puccinia striiformis f. sp. tritici) and the barley stripe rust pathogen (Puccinia striiformis f. sp. hordei).</title>
        <authorList>
            <person name="Xia C."/>
            <person name="Wang M."/>
            <person name="Yin C."/>
            <person name="Cornejo O.E."/>
            <person name="Hulbert S.H."/>
            <person name="Chen X."/>
        </authorList>
    </citation>
    <scope>NUCLEOTIDE SEQUENCE [LARGE SCALE GENOMIC DNA]</scope>
    <source>
        <strain evidence="2">93-210</strain>
    </source>
</reference>
<evidence type="ECO:0000313" key="2">
    <source>
        <dbReference type="Proteomes" id="UP001060170"/>
    </source>
</evidence>
<gene>
    <name evidence="1" type="ORF">MJO28_009952</name>
</gene>
<dbReference type="EMBL" id="CM045873">
    <property type="protein sequence ID" value="KAI7948044.1"/>
    <property type="molecule type" value="Genomic_DNA"/>
</dbReference>
<organism evidence="1 2">
    <name type="scientific">Puccinia striiformis f. sp. tritici</name>
    <dbReference type="NCBI Taxonomy" id="168172"/>
    <lineage>
        <taxon>Eukaryota</taxon>
        <taxon>Fungi</taxon>
        <taxon>Dikarya</taxon>
        <taxon>Basidiomycota</taxon>
        <taxon>Pucciniomycotina</taxon>
        <taxon>Pucciniomycetes</taxon>
        <taxon>Pucciniales</taxon>
        <taxon>Pucciniaceae</taxon>
        <taxon>Puccinia</taxon>
    </lineage>
</organism>
<evidence type="ECO:0000313" key="1">
    <source>
        <dbReference type="EMBL" id="KAI7948044.1"/>
    </source>
</evidence>
<dbReference type="Proteomes" id="UP001060170">
    <property type="component" value="Chromosome 9"/>
</dbReference>
<protein>
    <submittedName>
        <fullName evidence="1">Uncharacterized protein</fullName>
    </submittedName>
</protein>
<keyword evidence="2" id="KW-1185">Reference proteome</keyword>
<reference evidence="1 2" key="3">
    <citation type="journal article" date="2022" name="Microbiol. Spectr.">
        <title>Folding features and dynamics of 3D genome architecture in plant fungal pathogens.</title>
        <authorList>
            <person name="Xia C."/>
        </authorList>
    </citation>
    <scope>NUCLEOTIDE SEQUENCE [LARGE SCALE GENOMIC DNA]</scope>
    <source>
        <strain evidence="1 2">93-210</strain>
    </source>
</reference>
<proteinExistence type="predicted"/>
<reference evidence="2" key="2">
    <citation type="journal article" date="2018" name="Mol. Plant Microbe Interact.">
        <title>Genome sequence resources for the wheat stripe rust pathogen (Puccinia striiformis f. sp. tritici) and the barley stripe rust pathogen (Puccinia striiformis f. sp. hordei).</title>
        <authorList>
            <person name="Xia C."/>
            <person name="Wang M."/>
            <person name="Yin C."/>
            <person name="Cornejo O.E."/>
            <person name="Hulbert S.H."/>
            <person name="Chen X."/>
        </authorList>
    </citation>
    <scope>NUCLEOTIDE SEQUENCE [LARGE SCALE GENOMIC DNA]</scope>
    <source>
        <strain evidence="2">93-210</strain>
    </source>
</reference>
<accession>A0ACC0E8P6</accession>
<sequence>MQLSTVVVYLAAICSFASADRKLINFDCKDARYPDAICKIKADPLTGAPETHENAGPNTAKVPGEPAWTCVAGLGIGECCPSGYRNVILPVMNQTVVKSRLTTTQVSLLHWIATNPSYFVFYRCPYCSAAFVLLLITLSLKILDTVVSDRELPNDEADIHHDRSSAH</sequence>